<dbReference type="Proteomes" id="UP001374579">
    <property type="component" value="Unassembled WGS sequence"/>
</dbReference>
<evidence type="ECO:0000313" key="3">
    <source>
        <dbReference type="EMBL" id="KAK7089634.1"/>
    </source>
</evidence>
<comment type="caution">
    <text evidence="3">The sequence shown here is derived from an EMBL/GenBank/DDBJ whole genome shotgun (WGS) entry which is preliminary data.</text>
</comment>
<dbReference type="EMBL" id="JBAMIC010000983">
    <property type="protein sequence ID" value="KAK7089634.1"/>
    <property type="molecule type" value="Genomic_DNA"/>
</dbReference>
<feature type="region of interest" description="Disordered" evidence="1">
    <location>
        <begin position="117"/>
        <end position="223"/>
    </location>
</feature>
<dbReference type="AlphaFoldDB" id="A0AAN9AMZ3"/>
<proteinExistence type="predicted"/>
<feature type="compositionally biased region" description="Polar residues" evidence="1">
    <location>
        <begin position="126"/>
        <end position="152"/>
    </location>
</feature>
<name>A0AAN9AMZ3_9CAEN</name>
<evidence type="ECO:0000256" key="2">
    <source>
        <dbReference type="SAM" id="SignalP"/>
    </source>
</evidence>
<reference evidence="3 4" key="1">
    <citation type="submission" date="2024-02" db="EMBL/GenBank/DDBJ databases">
        <title>Chromosome-scale genome assembly of the rough periwinkle Littorina saxatilis.</title>
        <authorList>
            <person name="De Jode A."/>
            <person name="Faria R."/>
            <person name="Formenti G."/>
            <person name="Sims Y."/>
            <person name="Smith T.P."/>
            <person name="Tracey A."/>
            <person name="Wood J.M.D."/>
            <person name="Zagrodzka Z.B."/>
            <person name="Johannesson K."/>
            <person name="Butlin R.K."/>
            <person name="Leder E.H."/>
        </authorList>
    </citation>
    <scope>NUCLEOTIDE SEQUENCE [LARGE SCALE GENOMIC DNA]</scope>
    <source>
        <strain evidence="3">Snail1</strain>
        <tissue evidence="3">Muscle</tissue>
    </source>
</reference>
<sequence length="223" mass="24009">MERWIVGLALWACFVGVATGQECKRSSDCAASQCCKSARTNNTLVDNPQGSFEHIIGEGDGQCVDGGARPGDMCDNHCQCPSGYECYRQVTGVCCAPRTCITVAQANANRDYWRCRPYPPAPPPENNNGDNGQMQKSFKSPEFNDTTTTQAPTGEENAGARRSFKKPVPNPTTTTEEPRMMNSFKKMGPPSGEEANGRRSLFRSLCPQLPGGAVPQAPGGVLP</sequence>
<accession>A0AAN9AMZ3</accession>
<protein>
    <submittedName>
        <fullName evidence="3">Uncharacterized protein</fullName>
    </submittedName>
</protein>
<gene>
    <name evidence="3" type="ORF">V1264_024458</name>
</gene>
<evidence type="ECO:0000313" key="4">
    <source>
        <dbReference type="Proteomes" id="UP001374579"/>
    </source>
</evidence>
<feature type="chain" id="PRO_5042880236" evidence="2">
    <location>
        <begin position="21"/>
        <end position="223"/>
    </location>
</feature>
<feature type="signal peptide" evidence="2">
    <location>
        <begin position="1"/>
        <end position="20"/>
    </location>
</feature>
<organism evidence="3 4">
    <name type="scientific">Littorina saxatilis</name>
    <dbReference type="NCBI Taxonomy" id="31220"/>
    <lineage>
        <taxon>Eukaryota</taxon>
        <taxon>Metazoa</taxon>
        <taxon>Spiralia</taxon>
        <taxon>Lophotrochozoa</taxon>
        <taxon>Mollusca</taxon>
        <taxon>Gastropoda</taxon>
        <taxon>Caenogastropoda</taxon>
        <taxon>Littorinimorpha</taxon>
        <taxon>Littorinoidea</taxon>
        <taxon>Littorinidae</taxon>
        <taxon>Littorina</taxon>
    </lineage>
</organism>
<keyword evidence="4" id="KW-1185">Reference proteome</keyword>
<evidence type="ECO:0000256" key="1">
    <source>
        <dbReference type="SAM" id="MobiDB-lite"/>
    </source>
</evidence>
<feature type="compositionally biased region" description="Low complexity" evidence="1">
    <location>
        <begin position="207"/>
        <end position="223"/>
    </location>
</feature>
<keyword evidence="2" id="KW-0732">Signal</keyword>